<feature type="coiled-coil region" evidence="2">
    <location>
        <begin position="576"/>
        <end position="603"/>
    </location>
</feature>
<feature type="repeat" description="TPR" evidence="1">
    <location>
        <begin position="539"/>
        <end position="572"/>
    </location>
</feature>
<evidence type="ECO:0000256" key="2">
    <source>
        <dbReference type="SAM" id="Coils"/>
    </source>
</evidence>
<reference evidence="4" key="1">
    <citation type="journal article" date="2019" name="Int. J. Syst. Evol. Microbiol.">
        <title>The Global Catalogue of Microorganisms (GCM) 10K type strain sequencing project: providing services to taxonomists for standard genome sequencing and annotation.</title>
        <authorList>
            <consortium name="The Broad Institute Genomics Platform"/>
            <consortium name="The Broad Institute Genome Sequencing Center for Infectious Disease"/>
            <person name="Wu L."/>
            <person name="Ma J."/>
        </authorList>
    </citation>
    <scope>NUCLEOTIDE SEQUENCE [LARGE SCALE GENOMIC DNA]</scope>
    <source>
        <strain evidence="4">CCUG 63418</strain>
    </source>
</reference>
<dbReference type="InterPro" id="IPR011990">
    <property type="entry name" value="TPR-like_helical_dom_sf"/>
</dbReference>
<dbReference type="RefSeq" id="WP_377095957.1">
    <property type="nucleotide sequence ID" value="NZ_JBHTHU010000001.1"/>
</dbReference>
<dbReference type="PANTHER" id="PTHR12558:SF13">
    <property type="entry name" value="CELL DIVISION CYCLE PROTEIN 27 HOMOLOG"/>
    <property type="match status" value="1"/>
</dbReference>
<dbReference type="EMBL" id="JBHTHU010000001">
    <property type="protein sequence ID" value="MFD0748562.1"/>
    <property type="molecule type" value="Genomic_DNA"/>
</dbReference>
<keyword evidence="2" id="KW-0175">Coiled coil</keyword>
<dbReference type="Pfam" id="PF13181">
    <property type="entry name" value="TPR_8"/>
    <property type="match status" value="3"/>
</dbReference>
<dbReference type="PROSITE" id="PS50005">
    <property type="entry name" value="TPR"/>
    <property type="match status" value="3"/>
</dbReference>
<feature type="repeat" description="TPR" evidence="1">
    <location>
        <begin position="782"/>
        <end position="815"/>
    </location>
</feature>
<protein>
    <submittedName>
        <fullName evidence="3">Tetratricopeptide repeat protein</fullName>
    </submittedName>
</protein>
<evidence type="ECO:0000256" key="1">
    <source>
        <dbReference type="PROSITE-ProRule" id="PRU00339"/>
    </source>
</evidence>
<dbReference type="SUPFAM" id="SSF48452">
    <property type="entry name" value="TPR-like"/>
    <property type="match status" value="2"/>
</dbReference>
<evidence type="ECO:0000313" key="4">
    <source>
        <dbReference type="Proteomes" id="UP001596958"/>
    </source>
</evidence>
<organism evidence="3 4">
    <name type="scientific">Mucilaginibacter calamicampi</name>
    <dbReference type="NCBI Taxonomy" id="1302352"/>
    <lineage>
        <taxon>Bacteria</taxon>
        <taxon>Pseudomonadati</taxon>
        <taxon>Bacteroidota</taxon>
        <taxon>Sphingobacteriia</taxon>
        <taxon>Sphingobacteriales</taxon>
        <taxon>Sphingobacteriaceae</taxon>
        <taxon>Mucilaginibacter</taxon>
    </lineage>
</organism>
<evidence type="ECO:0000313" key="3">
    <source>
        <dbReference type="EMBL" id="MFD0748562.1"/>
    </source>
</evidence>
<gene>
    <name evidence="3" type="ORF">ACFQZS_00315</name>
</gene>
<accession>A0ABW2YQH0</accession>
<keyword evidence="4" id="KW-1185">Reference proteome</keyword>
<name>A0ABW2YQH0_9SPHI</name>
<sequence>MKVLHPLNKIGFFNPGRLSDREIEDIFVARIPFFNLLLKKIVSETPDSIPQHYLIIGQRGMGKSSLLSRLAAEIRKPSYQNNFIPLSFPEEQYNIDRLSKFWLNCLDALADALDKERKTNQLVELDNDISVLSRDPHLDQEIAYKMFDDWARKIGRRPVLLVDNLDLIFSKITKEDQHQLRAILMSKGAPILVSASSSTVDATVDYQAPFYDAFQISYLKKLTFEESLDVLSNLARLTGNEKILKEIFQKKARLHALYQLTGGTPRTLAILFPLIQSGFSDELQNDLDALLDLVTPLYKARFDELSPQLQVVLDAVALNWDPMTLKKLREATMLDNPQLSPQTKRLIEIGWLQKIDAYKSKGGALEVSERFFNIWYLMRRSSRRQKRELYCLTKFLESFYGSDLKELALSRMSCKSRNADHIALDLALADAMNDTDLRSKLRRKGFNELFEMSLHDKNLLNEFSIPEDITLELFNELNTSLKNQQADNAQAVLQKLLRINDQNISLWITFGQLQFYIKGDLIESEKAFRKVLTIDPDNALAWSGIGEILYEQEDLESAQIALKKAISYNKELTNALSSLANIYIDKEENLEEAENLLKRAIEIEPDEGNYYTDLGRLYQYCLNAFDKSEVVFKKAIEINDDDYINWYHLGILYRYRKNFTLSEDAFIKALKLSKDTWSIYLQLGLLYMYDLKVYKKAESIIKKGLKLVPQQTELMTSLGYLYLYFLPDAQKAEDLFKKGIALHPKYAYNYIGMGELKSKDSNATIEAEDFFQKAVQLDSKSASAWNNFGVFYVLRNRYQDAEQAFLKAVELNKNNADAWRNLGYLYAESLGLYDKAKHALTSAVKLDPEDLKLWITLGNIYMNNIGDYLQAADCFNKALKISPNNCTLLNIVGNLNSDYLKDYQLARKSYQKAIEIDSVDEIANYNLVFLLRDKMDNLEEAKELFKRLKEGRELRDSYLLNKALFAYYDKNQGIAEKYLIEALEFVDETIPAQTIDDWYRAVAVIIKLNYGEGLLNIFQKTGYDITFKPLYVAIQAIVIYNDANFLNSVAVEVREPAEKIWKAIQNHMS</sequence>
<dbReference type="Gene3D" id="3.40.50.300">
    <property type="entry name" value="P-loop containing nucleotide triphosphate hydrolases"/>
    <property type="match status" value="1"/>
</dbReference>
<dbReference type="Pfam" id="PF13431">
    <property type="entry name" value="TPR_17"/>
    <property type="match status" value="1"/>
</dbReference>
<dbReference type="Gene3D" id="1.25.40.10">
    <property type="entry name" value="Tetratricopeptide repeat domain"/>
    <property type="match status" value="4"/>
</dbReference>
<dbReference type="Proteomes" id="UP001596958">
    <property type="component" value="Unassembled WGS sequence"/>
</dbReference>
<dbReference type="SMART" id="SM00386">
    <property type="entry name" value="HAT"/>
    <property type="match status" value="4"/>
</dbReference>
<keyword evidence="1" id="KW-0802">TPR repeat</keyword>
<dbReference type="SMART" id="SM00028">
    <property type="entry name" value="TPR"/>
    <property type="match status" value="10"/>
</dbReference>
<dbReference type="PANTHER" id="PTHR12558">
    <property type="entry name" value="CELL DIVISION CYCLE 16,23,27"/>
    <property type="match status" value="1"/>
</dbReference>
<dbReference type="InterPro" id="IPR019734">
    <property type="entry name" value="TPR_rpt"/>
</dbReference>
<feature type="repeat" description="TPR" evidence="1">
    <location>
        <begin position="643"/>
        <end position="676"/>
    </location>
</feature>
<dbReference type="InterPro" id="IPR003107">
    <property type="entry name" value="HAT"/>
</dbReference>
<dbReference type="Pfam" id="PF13176">
    <property type="entry name" value="TPR_7"/>
    <property type="match status" value="1"/>
</dbReference>
<dbReference type="InterPro" id="IPR027417">
    <property type="entry name" value="P-loop_NTPase"/>
</dbReference>
<dbReference type="SUPFAM" id="SSF52540">
    <property type="entry name" value="P-loop containing nucleoside triphosphate hydrolases"/>
    <property type="match status" value="1"/>
</dbReference>
<comment type="caution">
    <text evidence="3">The sequence shown here is derived from an EMBL/GenBank/DDBJ whole genome shotgun (WGS) entry which is preliminary data.</text>
</comment>
<proteinExistence type="predicted"/>